<proteinExistence type="predicted"/>
<sequence length="326" mass="38621">MGRFGLLPGEIRNEIYRYLLRHDDILPENPKHHNFSHQILATCRQIHCEALSILWHENTWRLELLSREAYKTDPVFPSGAHLHRVCSNVQTDHMKVHPRRFHINLRDCYEYEDGALRTGMRETCNWLMTLPEIEMLRLTVGTRGAPGDGFEMSQRFGSRNWEISRDWVKNPMFRTWLTQVRNVKEVVIDDRIPEEMRTLIRDAWRSSEKLDEFPEAYNELCKTVRKMLKCREPPTWDSDSHLMWEVAKEQAEHDLAVAWYFVERGAWGGFTQWAQRRTDHLAKCLLAWRLYPRPNGRKTAAPVPETQRESKRLASGLRRMDLEGDL</sequence>
<comment type="caution">
    <text evidence="1">The sequence shown here is derived from an EMBL/GenBank/DDBJ whole genome shotgun (WGS) entry which is preliminary data.</text>
</comment>
<reference evidence="1" key="1">
    <citation type="submission" date="2023-06" db="EMBL/GenBank/DDBJ databases">
        <title>Genome-scale phylogeny and comparative genomics of the fungal order Sordariales.</title>
        <authorList>
            <consortium name="Lawrence Berkeley National Laboratory"/>
            <person name="Hensen N."/>
            <person name="Bonometti L."/>
            <person name="Westerberg I."/>
            <person name="Brannstrom I.O."/>
            <person name="Guillou S."/>
            <person name="Cros-Aarteil S."/>
            <person name="Calhoun S."/>
            <person name="Haridas S."/>
            <person name="Kuo A."/>
            <person name="Mondo S."/>
            <person name="Pangilinan J."/>
            <person name="Riley R."/>
            <person name="Labutti K."/>
            <person name="Andreopoulos B."/>
            <person name="Lipzen A."/>
            <person name="Chen C."/>
            <person name="Yanf M."/>
            <person name="Daum C."/>
            <person name="Ng V."/>
            <person name="Clum A."/>
            <person name="Steindorff A."/>
            <person name="Ohm R."/>
            <person name="Martin F."/>
            <person name="Silar P."/>
            <person name="Natvig D."/>
            <person name="Lalanne C."/>
            <person name="Gautier V."/>
            <person name="Ament-Velasquez S.L."/>
            <person name="Kruys A."/>
            <person name="Hutchinson M.I."/>
            <person name="Powell A.J."/>
            <person name="Barry K."/>
            <person name="Miller A.N."/>
            <person name="Grigoriev I.V."/>
            <person name="Debuchy R."/>
            <person name="Gladieux P."/>
            <person name="Thoren M.H."/>
            <person name="Johannesson H."/>
        </authorList>
    </citation>
    <scope>NUCLEOTIDE SEQUENCE</scope>
    <source>
        <strain evidence="1">SMH2532-1</strain>
    </source>
</reference>
<name>A0AA40CHJ2_9PEZI</name>
<keyword evidence="2" id="KW-1185">Reference proteome</keyword>
<protein>
    <submittedName>
        <fullName evidence="1">Uncharacterized protein</fullName>
    </submittedName>
</protein>
<gene>
    <name evidence="1" type="ORF">B0T16DRAFT_449881</name>
</gene>
<dbReference type="Proteomes" id="UP001174936">
    <property type="component" value="Unassembled WGS sequence"/>
</dbReference>
<dbReference type="PANTHER" id="PTHR42085:SF4">
    <property type="entry name" value="F-BOX DOMAIN-CONTAINING PROTEIN"/>
    <property type="match status" value="1"/>
</dbReference>
<organism evidence="1 2">
    <name type="scientific">Cercophora newfieldiana</name>
    <dbReference type="NCBI Taxonomy" id="92897"/>
    <lineage>
        <taxon>Eukaryota</taxon>
        <taxon>Fungi</taxon>
        <taxon>Dikarya</taxon>
        <taxon>Ascomycota</taxon>
        <taxon>Pezizomycotina</taxon>
        <taxon>Sordariomycetes</taxon>
        <taxon>Sordariomycetidae</taxon>
        <taxon>Sordariales</taxon>
        <taxon>Lasiosphaeriaceae</taxon>
        <taxon>Cercophora</taxon>
    </lineage>
</organism>
<dbReference type="InterPro" id="IPR038883">
    <property type="entry name" value="AN11006-like"/>
</dbReference>
<evidence type="ECO:0000313" key="2">
    <source>
        <dbReference type="Proteomes" id="UP001174936"/>
    </source>
</evidence>
<dbReference type="PANTHER" id="PTHR42085">
    <property type="entry name" value="F-BOX DOMAIN-CONTAINING PROTEIN"/>
    <property type="match status" value="1"/>
</dbReference>
<dbReference type="AlphaFoldDB" id="A0AA40CHJ2"/>
<accession>A0AA40CHJ2</accession>
<evidence type="ECO:0000313" key="1">
    <source>
        <dbReference type="EMBL" id="KAK0639081.1"/>
    </source>
</evidence>
<dbReference type="EMBL" id="JAULSV010000007">
    <property type="protein sequence ID" value="KAK0639081.1"/>
    <property type="molecule type" value="Genomic_DNA"/>
</dbReference>